<organism evidence="1 2">
    <name type="scientific">Neglectibacter timonensis</name>
    <dbReference type="NCBI Taxonomy" id="1776382"/>
    <lineage>
        <taxon>Bacteria</taxon>
        <taxon>Bacillati</taxon>
        <taxon>Bacillota</taxon>
        <taxon>Clostridia</taxon>
        <taxon>Eubacteriales</taxon>
        <taxon>Oscillospiraceae</taxon>
        <taxon>Neglectibacter</taxon>
    </lineage>
</organism>
<dbReference type="RefSeq" id="WP_066862791.1">
    <property type="nucleotide sequence ID" value="NZ_CABKVV010000013.1"/>
</dbReference>
<protein>
    <recommendedName>
        <fullName evidence="3">Phospholipase C/D domain-containing protein</fullName>
    </recommendedName>
</protein>
<dbReference type="EMBL" id="JANFZH010000014">
    <property type="protein sequence ID" value="MCQ4839778.1"/>
    <property type="molecule type" value="Genomic_DNA"/>
</dbReference>
<evidence type="ECO:0000313" key="2">
    <source>
        <dbReference type="Proteomes" id="UP001524473"/>
    </source>
</evidence>
<name>A0ABT1RYK6_9FIRM</name>
<dbReference type="GeneID" id="90532017"/>
<accession>A0ABT1RYK6</accession>
<gene>
    <name evidence="1" type="ORF">NE695_07615</name>
</gene>
<reference evidence="1 2" key="1">
    <citation type="submission" date="2022-06" db="EMBL/GenBank/DDBJ databases">
        <title>Isolation of gut microbiota from human fecal samples.</title>
        <authorList>
            <person name="Pamer E.G."/>
            <person name="Barat B."/>
            <person name="Waligurski E."/>
            <person name="Medina S."/>
            <person name="Paddock L."/>
            <person name="Mostad J."/>
        </authorList>
    </citation>
    <scope>NUCLEOTIDE SEQUENCE [LARGE SCALE GENOMIC DNA]</scope>
    <source>
        <strain evidence="1 2">DFI.9.73</strain>
    </source>
</reference>
<evidence type="ECO:0008006" key="3">
    <source>
        <dbReference type="Google" id="ProtNLM"/>
    </source>
</evidence>
<comment type="caution">
    <text evidence="1">The sequence shown here is derived from an EMBL/GenBank/DDBJ whole genome shotgun (WGS) entry which is preliminary data.</text>
</comment>
<keyword evidence="2" id="KW-1185">Reference proteome</keyword>
<proteinExistence type="predicted"/>
<sequence>MLEGIENVGKQEEKRKMPLPMVHLGTAHGMIEEGLLHVRDFPAFYLGSIAPDGVHMRKDPGPEAKVASHLGTRHTSDLTPVAMFLQRHTGRENADFFLGYVVHVLTDAYWNELVYGPYTARYGADPSPVQTVRQAYYSDTDQIDLLLYRELPWRERVWEYLRQARGQDVGEVLSGQEADLWKDRTLNWYAQQPEKHLPLRYIGVVTVREFMGRAAIWTAGFIRKYASL</sequence>
<dbReference type="Proteomes" id="UP001524473">
    <property type="component" value="Unassembled WGS sequence"/>
</dbReference>
<evidence type="ECO:0000313" key="1">
    <source>
        <dbReference type="EMBL" id="MCQ4839778.1"/>
    </source>
</evidence>